<dbReference type="PANTHER" id="PTHR43693">
    <property type="entry name" value="PROTEIN PHOSPHATASE CHEZ"/>
    <property type="match status" value="1"/>
</dbReference>
<dbReference type="EC" id="3.1.3.-" evidence="10"/>
<evidence type="ECO:0000256" key="8">
    <source>
        <dbReference type="ARBA" id="ARBA00022912"/>
    </source>
</evidence>
<keyword evidence="8 10" id="KW-0904">Protein phosphatase</keyword>
<dbReference type="AlphaFoldDB" id="A0A330LY26"/>
<evidence type="ECO:0000256" key="4">
    <source>
        <dbReference type="ARBA" id="ARBA00022490"/>
    </source>
</evidence>
<evidence type="ECO:0000313" key="13">
    <source>
        <dbReference type="Proteomes" id="UP000250163"/>
    </source>
</evidence>
<evidence type="ECO:0000256" key="10">
    <source>
        <dbReference type="PIRNR" id="PIRNR002884"/>
    </source>
</evidence>
<evidence type="ECO:0000256" key="11">
    <source>
        <dbReference type="PIRSR" id="PIRSR002884-1"/>
    </source>
</evidence>
<feature type="site" description="Enhances dephosphorylation of CheY-P" evidence="11">
    <location>
        <position position="175"/>
    </location>
</feature>
<dbReference type="Gene3D" id="1.10.287.500">
    <property type="entry name" value="Helix hairpin bin"/>
    <property type="match status" value="1"/>
</dbReference>
<dbReference type="InterPro" id="IPR050992">
    <property type="entry name" value="CheZ_family_phosphatases"/>
</dbReference>
<dbReference type="RefSeq" id="WP_112718054.1">
    <property type="nucleotide sequence ID" value="NZ_LS483250.1"/>
</dbReference>
<evidence type="ECO:0000256" key="3">
    <source>
        <dbReference type="ARBA" id="ARBA00018484"/>
    </source>
</evidence>
<dbReference type="GO" id="GO:0004721">
    <property type="term" value="F:phosphoprotein phosphatase activity"/>
    <property type="evidence" value="ECO:0007669"/>
    <property type="project" value="UniProtKB-KW"/>
</dbReference>
<comment type="subunit">
    <text evidence="10">Homodimer.</text>
</comment>
<dbReference type="InterPro" id="IPR007439">
    <property type="entry name" value="Chemotax_Pase_CheZ"/>
</dbReference>
<organism evidence="12 13">
    <name type="scientific">Moritella yayanosii</name>
    <dbReference type="NCBI Taxonomy" id="69539"/>
    <lineage>
        <taxon>Bacteria</taxon>
        <taxon>Pseudomonadati</taxon>
        <taxon>Pseudomonadota</taxon>
        <taxon>Gammaproteobacteria</taxon>
        <taxon>Alteromonadales</taxon>
        <taxon>Moritellaceae</taxon>
        <taxon>Moritella</taxon>
    </lineage>
</organism>
<dbReference type="KEGG" id="mya:MORIYA_4156"/>
<dbReference type="Pfam" id="PF04344">
    <property type="entry name" value="CheZ"/>
    <property type="match status" value="1"/>
</dbReference>
<evidence type="ECO:0000313" key="12">
    <source>
        <dbReference type="EMBL" id="SQD80608.1"/>
    </source>
</evidence>
<dbReference type="PANTHER" id="PTHR43693:SF1">
    <property type="entry name" value="PROTEIN PHOSPHATASE CHEZ"/>
    <property type="match status" value="1"/>
</dbReference>
<comment type="function">
    <text evidence="10">Plays an important role in bacterial chemotaxis signal transduction pathway by accelerating the dephosphorylation of phosphorylated CheY (CheY-P).</text>
</comment>
<gene>
    <name evidence="12" type="primary">cheZ</name>
    <name evidence="12" type="ORF">MORIYA_4156</name>
</gene>
<dbReference type="GO" id="GO:0009288">
    <property type="term" value="C:bacterial-type flagellum"/>
    <property type="evidence" value="ECO:0007669"/>
    <property type="project" value="InterPro"/>
</dbReference>
<comment type="similarity">
    <text evidence="2 10">Belongs to the CheZ family.</text>
</comment>
<dbReference type="GO" id="GO:0050920">
    <property type="term" value="P:regulation of chemotaxis"/>
    <property type="evidence" value="ECO:0007669"/>
    <property type="project" value="InterPro"/>
</dbReference>
<evidence type="ECO:0000256" key="1">
    <source>
        <dbReference type="ARBA" id="ARBA00004496"/>
    </source>
</evidence>
<dbReference type="GO" id="GO:0006935">
    <property type="term" value="P:chemotaxis"/>
    <property type="evidence" value="ECO:0007669"/>
    <property type="project" value="UniProtKB-KW"/>
</dbReference>
<keyword evidence="4 10" id="KW-0963">Cytoplasm</keyword>
<protein>
    <recommendedName>
        <fullName evidence="3 10">Protein phosphatase CheZ</fullName>
        <ecNumber evidence="10">3.1.3.-</ecNumber>
    </recommendedName>
    <alternativeName>
        <fullName evidence="9 10">Chemotaxis protein CheZ</fullName>
    </alternativeName>
</protein>
<evidence type="ECO:0000256" key="5">
    <source>
        <dbReference type="ARBA" id="ARBA00022500"/>
    </source>
</evidence>
<dbReference type="OrthoDB" id="9773007at2"/>
<proteinExistence type="inferred from homology"/>
<evidence type="ECO:0000256" key="6">
    <source>
        <dbReference type="ARBA" id="ARBA00022779"/>
    </source>
</evidence>
<dbReference type="GO" id="GO:0005737">
    <property type="term" value="C:cytoplasm"/>
    <property type="evidence" value="ECO:0007669"/>
    <property type="project" value="UniProtKB-SubCell"/>
</dbReference>
<reference evidence="13" key="1">
    <citation type="submission" date="2018-05" db="EMBL/GenBank/DDBJ databases">
        <authorList>
            <person name="Cea G.-C."/>
            <person name="William W."/>
        </authorList>
    </citation>
    <scope>NUCLEOTIDE SEQUENCE [LARGE SCALE GENOMIC DNA]</scope>
    <source>
        <strain evidence="13">DB21MT 5</strain>
    </source>
</reference>
<dbReference type="EMBL" id="LS483250">
    <property type="protein sequence ID" value="SQD80608.1"/>
    <property type="molecule type" value="Genomic_DNA"/>
</dbReference>
<keyword evidence="5 10" id="KW-0145">Chemotaxis</keyword>
<accession>A0A330LY26</accession>
<comment type="subcellular location">
    <subcellularLocation>
        <location evidence="1 10">Cytoplasm</location>
    </subcellularLocation>
</comment>
<evidence type="ECO:0000256" key="2">
    <source>
        <dbReference type="ARBA" id="ARBA00005908"/>
    </source>
</evidence>
<dbReference type="PIRSF" id="PIRSF002884">
    <property type="entry name" value="CheZ"/>
    <property type="match status" value="1"/>
</dbReference>
<evidence type="ECO:0000256" key="9">
    <source>
        <dbReference type="ARBA" id="ARBA00029599"/>
    </source>
</evidence>
<evidence type="ECO:0000256" key="7">
    <source>
        <dbReference type="ARBA" id="ARBA00022801"/>
    </source>
</evidence>
<name>A0A330LY26_9GAMM</name>
<keyword evidence="7 10" id="KW-0378">Hydrolase</keyword>
<dbReference type="SUPFAM" id="SSF75708">
    <property type="entry name" value="Chemotaxis phosphatase CheZ"/>
    <property type="match status" value="1"/>
</dbReference>
<keyword evidence="13" id="KW-1185">Reference proteome</keyword>
<dbReference type="GO" id="GO:0097588">
    <property type="term" value="P:archaeal or bacterial-type flagellum-dependent cell motility"/>
    <property type="evidence" value="ECO:0007669"/>
    <property type="project" value="UniProtKB-KW"/>
</dbReference>
<sequence length="249" mass="28430">MSDQQEALISLEKAKELVTLLECGQVEMANEIIIDIQNECSAELYEKVGVLTRQLHNSLEDFQLDTRIESLVKDEFPDARERLNYVIEMTDKAANRTMDAVEACLPIADSFNNRIQQVMPNWTRLMNRDLQLGQFKELCKLLDNFLQVSASDADSLRQYLTEILMAQDFQDLTGQMIRRVINLVQEVEVKLVEMLTMFGETTKPLNQPADEIKKIIDIEAEGPIMNARERVDVVNGQDDVDDLLSSLGF</sequence>
<keyword evidence="6 10" id="KW-0283">Flagellar rotation</keyword>
<dbReference type="Proteomes" id="UP000250163">
    <property type="component" value="Chromosome MORIYA"/>
</dbReference>